<protein>
    <recommendedName>
        <fullName evidence="8">DDE Tnp4 domain-containing protein</fullName>
    </recommendedName>
</protein>
<dbReference type="EMBL" id="VVIM01000001">
    <property type="protein sequence ID" value="KAB0804151.1"/>
    <property type="molecule type" value="Genomic_DNA"/>
</dbReference>
<proteinExistence type="inferred from homology"/>
<evidence type="ECO:0000259" key="8">
    <source>
        <dbReference type="Pfam" id="PF13359"/>
    </source>
</evidence>
<evidence type="ECO:0000313" key="10">
    <source>
        <dbReference type="Proteomes" id="UP000327044"/>
    </source>
</evidence>
<dbReference type="GO" id="GO:0004518">
    <property type="term" value="F:nuclease activity"/>
    <property type="evidence" value="ECO:0007669"/>
    <property type="project" value="UniProtKB-KW"/>
</dbReference>
<dbReference type="GO" id="GO:0046872">
    <property type="term" value="F:metal ion binding"/>
    <property type="evidence" value="ECO:0007669"/>
    <property type="project" value="UniProtKB-KW"/>
</dbReference>
<accession>A0A5N4B3F4</accession>
<dbReference type="InterPro" id="IPR045249">
    <property type="entry name" value="HARBI1-like"/>
</dbReference>
<dbReference type="GO" id="GO:0005634">
    <property type="term" value="C:nucleus"/>
    <property type="evidence" value="ECO:0007669"/>
    <property type="project" value="UniProtKB-SubCell"/>
</dbReference>
<evidence type="ECO:0000256" key="2">
    <source>
        <dbReference type="ARBA" id="ARBA00004123"/>
    </source>
</evidence>
<organism evidence="9 10">
    <name type="scientific">Photinus pyralis</name>
    <name type="common">Common eastern firefly</name>
    <name type="synonym">Lampyris pyralis</name>
    <dbReference type="NCBI Taxonomy" id="7054"/>
    <lineage>
        <taxon>Eukaryota</taxon>
        <taxon>Metazoa</taxon>
        <taxon>Ecdysozoa</taxon>
        <taxon>Arthropoda</taxon>
        <taxon>Hexapoda</taxon>
        <taxon>Insecta</taxon>
        <taxon>Pterygota</taxon>
        <taxon>Neoptera</taxon>
        <taxon>Endopterygota</taxon>
        <taxon>Coleoptera</taxon>
        <taxon>Polyphaga</taxon>
        <taxon>Elateriformia</taxon>
        <taxon>Elateroidea</taxon>
        <taxon>Lampyridae</taxon>
        <taxon>Lampyrinae</taxon>
        <taxon>Photinus</taxon>
    </lineage>
</organism>
<dbReference type="Proteomes" id="UP000327044">
    <property type="component" value="Unassembled WGS sequence"/>
</dbReference>
<dbReference type="PANTHER" id="PTHR22930">
    <property type="match status" value="1"/>
</dbReference>
<keyword evidence="6" id="KW-0378">Hydrolase</keyword>
<dbReference type="PANTHER" id="PTHR22930:SF269">
    <property type="entry name" value="NUCLEASE HARBI1-LIKE PROTEIN"/>
    <property type="match status" value="1"/>
</dbReference>
<sequence length="272" mass="30838">MTLLRPKDNVRDSYPSLSFAFRIAPSTICNIIKEVCIVLWQILSPLYLKPMNKEKWISIINDFYNIWQLPNCMGSIDGKHVRIHAPSHSGSLYVNYKKIFSIVLLAVCDARYSFTYVDVGAYGSQSDGGILKNSIFGKRLLNGTLGVPQHLPLPNTEVSVPTFFVGDFHFKEPQTVDGIIKAAICLHNFIKSENSNFIDREENGALIKGDWRKEVPQQNAFGNISEAHLRFGNRNSARNAWSFRNYIKDYLNNPEEVIGMPYKKNSLEVATC</sequence>
<dbReference type="GO" id="GO:0016787">
    <property type="term" value="F:hydrolase activity"/>
    <property type="evidence" value="ECO:0007669"/>
    <property type="project" value="UniProtKB-KW"/>
</dbReference>
<comment type="cofactor">
    <cofactor evidence="1">
        <name>a divalent metal cation</name>
        <dbReference type="ChEBI" id="CHEBI:60240"/>
    </cofactor>
</comment>
<evidence type="ECO:0000313" key="9">
    <source>
        <dbReference type="EMBL" id="KAB0804151.1"/>
    </source>
</evidence>
<reference evidence="9 10" key="1">
    <citation type="journal article" date="2018" name="Elife">
        <title>Firefly genomes illuminate parallel origins of bioluminescence in beetles.</title>
        <authorList>
            <person name="Fallon T.R."/>
            <person name="Lower S.E."/>
            <person name="Chang C.H."/>
            <person name="Bessho-Uehara M."/>
            <person name="Martin G.J."/>
            <person name="Bewick A.J."/>
            <person name="Behringer M."/>
            <person name="Debat H.J."/>
            <person name="Wong I."/>
            <person name="Day J.C."/>
            <person name="Suvorov A."/>
            <person name="Silva C.J."/>
            <person name="Stanger-Hall K.F."/>
            <person name="Hall D.W."/>
            <person name="Schmitz R.J."/>
            <person name="Nelson D.R."/>
            <person name="Lewis S.M."/>
            <person name="Shigenobu S."/>
            <person name="Bybee S.M."/>
            <person name="Larracuente A.M."/>
            <person name="Oba Y."/>
            <person name="Weng J.K."/>
        </authorList>
    </citation>
    <scope>NUCLEOTIDE SEQUENCE [LARGE SCALE GENOMIC DNA]</scope>
    <source>
        <strain evidence="9">1611_PpyrPB1</strain>
        <tissue evidence="9">Whole body</tissue>
    </source>
</reference>
<keyword evidence="4" id="KW-0540">Nuclease</keyword>
<dbReference type="Pfam" id="PF13359">
    <property type="entry name" value="DDE_Tnp_4"/>
    <property type="match status" value="1"/>
</dbReference>
<evidence type="ECO:0000256" key="1">
    <source>
        <dbReference type="ARBA" id="ARBA00001968"/>
    </source>
</evidence>
<evidence type="ECO:0000256" key="4">
    <source>
        <dbReference type="ARBA" id="ARBA00022722"/>
    </source>
</evidence>
<name>A0A5N4B3F4_PHOPY</name>
<dbReference type="InParanoid" id="A0A5N4B3F4"/>
<keyword evidence="5" id="KW-0479">Metal-binding</keyword>
<comment type="subcellular location">
    <subcellularLocation>
        <location evidence="2">Nucleus</location>
    </subcellularLocation>
</comment>
<comment type="similarity">
    <text evidence="3">Belongs to the HARBI1 family.</text>
</comment>
<evidence type="ECO:0000256" key="7">
    <source>
        <dbReference type="ARBA" id="ARBA00023242"/>
    </source>
</evidence>
<keyword evidence="7" id="KW-0539">Nucleus</keyword>
<evidence type="ECO:0000256" key="3">
    <source>
        <dbReference type="ARBA" id="ARBA00006958"/>
    </source>
</evidence>
<dbReference type="AlphaFoldDB" id="A0A5N4B3F4"/>
<evidence type="ECO:0000256" key="6">
    <source>
        <dbReference type="ARBA" id="ARBA00022801"/>
    </source>
</evidence>
<evidence type="ECO:0000256" key="5">
    <source>
        <dbReference type="ARBA" id="ARBA00022723"/>
    </source>
</evidence>
<feature type="domain" description="DDE Tnp4" evidence="8">
    <location>
        <begin position="76"/>
        <end position="141"/>
    </location>
</feature>
<comment type="caution">
    <text evidence="9">The sequence shown here is derived from an EMBL/GenBank/DDBJ whole genome shotgun (WGS) entry which is preliminary data.</text>
</comment>
<gene>
    <name evidence="9" type="ORF">PPYR_01121</name>
</gene>
<dbReference type="InterPro" id="IPR027806">
    <property type="entry name" value="HARBI1_dom"/>
</dbReference>
<keyword evidence="10" id="KW-1185">Reference proteome</keyword>